<accession>A0A1N6PTW6</accession>
<keyword evidence="4" id="KW-1185">Reference proteome</keyword>
<organism evidence="3 4">
    <name type="scientific">Marinobacterium stanieri</name>
    <dbReference type="NCBI Taxonomy" id="49186"/>
    <lineage>
        <taxon>Bacteria</taxon>
        <taxon>Pseudomonadati</taxon>
        <taxon>Pseudomonadota</taxon>
        <taxon>Gammaproteobacteria</taxon>
        <taxon>Oceanospirillales</taxon>
        <taxon>Oceanospirillaceae</taxon>
        <taxon>Marinobacterium</taxon>
    </lineage>
</organism>
<dbReference type="eggNOG" id="COG1355">
    <property type="taxonomic scope" value="Bacteria"/>
</dbReference>
<evidence type="ECO:0000313" key="4">
    <source>
        <dbReference type="Proteomes" id="UP000186895"/>
    </source>
</evidence>
<dbReference type="CDD" id="cd07361">
    <property type="entry name" value="MEMO_like"/>
    <property type="match status" value="1"/>
</dbReference>
<dbReference type="InterPro" id="IPR002737">
    <property type="entry name" value="MEMO1_fam"/>
</dbReference>
<dbReference type="NCBIfam" id="TIGR04336">
    <property type="entry name" value="AmmeMemoSam_B"/>
    <property type="match status" value="1"/>
</dbReference>
<dbReference type="PANTHER" id="PTHR11060:SF0">
    <property type="entry name" value="PROTEIN MEMO1"/>
    <property type="match status" value="1"/>
</dbReference>
<dbReference type="STRING" id="49186.SAMN05421647_10233"/>
<dbReference type="AlphaFoldDB" id="A0A1N6PTW6"/>
<name>A0A1N6PTW6_9GAMM</name>
<dbReference type="Pfam" id="PF01875">
    <property type="entry name" value="Memo"/>
    <property type="match status" value="1"/>
</dbReference>
<dbReference type="Proteomes" id="UP000186895">
    <property type="component" value="Unassembled WGS sequence"/>
</dbReference>
<sequence length="267" mass="29399">MMHAAVRQPAVAGVFYPGTETDLNQLVDQLLVQSTEPVSLPRQPRAFVVPHAGLVYSGPIAALVYRQIERWMPLAGWSQIVLLGPNHRVPLSGFAGVAETYWHTPLGDVAIDLDLERLLQARFDLPVRQDAHQLEHCLEVQLPFLQKVAPEARVLPLLVGHTPVETVSALIAELWQREDVLVLVSSDLSHFHPWEEARQLDAQTTRQILNLESVIEPEQACGCQALNGLLLAARKAGLELRCLGQNTSGDTAGDKARVVGYGAYVCY</sequence>
<comment type="similarity">
    <text evidence="1 2">Belongs to the MEMO1 family.</text>
</comment>
<dbReference type="RefSeq" id="WP_083702941.1">
    <property type="nucleotide sequence ID" value="NZ_FTMN01000002.1"/>
</dbReference>
<dbReference type="PANTHER" id="PTHR11060">
    <property type="entry name" value="PROTEIN MEMO1"/>
    <property type="match status" value="1"/>
</dbReference>
<proteinExistence type="inferred from homology"/>
<evidence type="ECO:0000313" key="3">
    <source>
        <dbReference type="EMBL" id="SIQ07753.1"/>
    </source>
</evidence>
<evidence type="ECO:0000256" key="1">
    <source>
        <dbReference type="ARBA" id="ARBA00006315"/>
    </source>
</evidence>
<dbReference type="Gene3D" id="3.40.830.10">
    <property type="entry name" value="LigB-like"/>
    <property type="match status" value="1"/>
</dbReference>
<reference evidence="3 4" key="1">
    <citation type="submission" date="2017-01" db="EMBL/GenBank/DDBJ databases">
        <authorList>
            <person name="Mah S.A."/>
            <person name="Swanson W.J."/>
            <person name="Moy G.W."/>
            <person name="Vacquier V.D."/>
        </authorList>
    </citation>
    <scope>NUCLEOTIDE SEQUENCE [LARGE SCALE GENOMIC DNA]</scope>
    <source>
        <strain evidence="3 4">DSM 7027</strain>
    </source>
</reference>
<gene>
    <name evidence="3" type="ORF">SAMN05421647_10233</name>
</gene>
<dbReference type="EMBL" id="FTMN01000002">
    <property type="protein sequence ID" value="SIQ07753.1"/>
    <property type="molecule type" value="Genomic_DNA"/>
</dbReference>
<evidence type="ECO:0000256" key="2">
    <source>
        <dbReference type="HAMAP-Rule" id="MF_00055"/>
    </source>
</evidence>
<protein>
    <recommendedName>
        <fullName evidence="2">MEMO1 family protein SAMN05421647_10233</fullName>
    </recommendedName>
</protein>
<dbReference type="HAMAP" id="MF_00055">
    <property type="entry name" value="MEMO1"/>
    <property type="match status" value="1"/>
</dbReference>